<feature type="compositionally biased region" description="Low complexity" evidence="1">
    <location>
        <begin position="74"/>
        <end position="85"/>
    </location>
</feature>
<gene>
    <name evidence="2" type="ORF">EJ06DRAFT_570471</name>
</gene>
<evidence type="ECO:0000256" key="1">
    <source>
        <dbReference type="SAM" id="MobiDB-lite"/>
    </source>
</evidence>
<proteinExistence type="predicted"/>
<feature type="region of interest" description="Disordered" evidence="1">
    <location>
        <begin position="114"/>
        <end position="134"/>
    </location>
</feature>
<evidence type="ECO:0000313" key="2">
    <source>
        <dbReference type="EMBL" id="KAF2396024.1"/>
    </source>
</evidence>
<feature type="compositionally biased region" description="Low complexity" evidence="1">
    <location>
        <begin position="43"/>
        <end position="54"/>
    </location>
</feature>
<dbReference type="Proteomes" id="UP000799640">
    <property type="component" value="Unassembled WGS sequence"/>
</dbReference>
<accession>A0A6G1HJE5</accession>
<dbReference type="EMBL" id="ML996709">
    <property type="protein sequence ID" value="KAF2396024.1"/>
    <property type="molecule type" value="Genomic_DNA"/>
</dbReference>
<evidence type="ECO:0000313" key="3">
    <source>
        <dbReference type="Proteomes" id="UP000799640"/>
    </source>
</evidence>
<sequence>MSKLIIRNTVTNSGAQAQAEEKRLVKRLTRPESSIALPSGLGSTSSPISVPSSPEDTVMLDEAGAIPLPLSRFTTPASTTLSPPTVGQAHEGTRTLSPSLALNPIPEARVEVQEQKDSVPNNIQPKLGKASEPGSALMPTVTTCFICKATFPSVPDWLKHQKDCPLPAKIGRLRSSPHPPSRPLKFARLTVPKKGVVFVVDHPRVNATLDRYNLASDEGAPGLPRTSLTKTTAPLMARLVLVPSTIHLARLLIWNGD</sequence>
<name>A0A6G1HJE5_9PEZI</name>
<keyword evidence="3" id="KW-1185">Reference proteome</keyword>
<feature type="region of interest" description="Disordered" evidence="1">
    <location>
        <begin position="73"/>
        <end position="99"/>
    </location>
</feature>
<protein>
    <submittedName>
        <fullName evidence="2">Uncharacterized protein</fullName>
    </submittedName>
</protein>
<feature type="region of interest" description="Disordered" evidence="1">
    <location>
        <begin position="31"/>
        <end position="56"/>
    </location>
</feature>
<dbReference type="AlphaFoldDB" id="A0A6G1HJE5"/>
<organism evidence="2 3">
    <name type="scientific">Trichodelitschia bisporula</name>
    <dbReference type="NCBI Taxonomy" id="703511"/>
    <lineage>
        <taxon>Eukaryota</taxon>
        <taxon>Fungi</taxon>
        <taxon>Dikarya</taxon>
        <taxon>Ascomycota</taxon>
        <taxon>Pezizomycotina</taxon>
        <taxon>Dothideomycetes</taxon>
        <taxon>Dothideomycetes incertae sedis</taxon>
        <taxon>Phaeotrichales</taxon>
        <taxon>Phaeotrichaceae</taxon>
        <taxon>Trichodelitschia</taxon>
    </lineage>
</organism>
<reference evidence="2" key="1">
    <citation type="journal article" date="2020" name="Stud. Mycol.">
        <title>101 Dothideomycetes genomes: a test case for predicting lifestyles and emergence of pathogens.</title>
        <authorList>
            <person name="Haridas S."/>
            <person name="Albert R."/>
            <person name="Binder M."/>
            <person name="Bloem J."/>
            <person name="Labutti K."/>
            <person name="Salamov A."/>
            <person name="Andreopoulos B."/>
            <person name="Baker S."/>
            <person name="Barry K."/>
            <person name="Bills G."/>
            <person name="Bluhm B."/>
            <person name="Cannon C."/>
            <person name="Castanera R."/>
            <person name="Culley D."/>
            <person name="Daum C."/>
            <person name="Ezra D."/>
            <person name="Gonzalez J."/>
            <person name="Henrissat B."/>
            <person name="Kuo A."/>
            <person name="Liang C."/>
            <person name="Lipzen A."/>
            <person name="Lutzoni F."/>
            <person name="Magnuson J."/>
            <person name="Mondo S."/>
            <person name="Nolan M."/>
            <person name="Ohm R."/>
            <person name="Pangilinan J."/>
            <person name="Park H.-J."/>
            <person name="Ramirez L."/>
            <person name="Alfaro M."/>
            <person name="Sun H."/>
            <person name="Tritt A."/>
            <person name="Yoshinaga Y."/>
            <person name="Zwiers L.-H."/>
            <person name="Turgeon B."/>
            <person name="Goodwin S."/>
            <person name="Spatafora J."/>
            <person name="Crous P."/>
            <person name="Grigoriev I."/>
        </authorList>
    </citation>
    <scope>NUCLEOTIDE SEQUENCE</scope>
    <source>
        <strain evidence="2">CBS 262.69</strain>
    </source>
</reference>